<sequence length="380" mass="40864">MTVNVGLVWDAVGSVDGGRGLLDLARTHGLDAFLVFDHLINAFPSQAWDTDFTYLASQAPSPDQCLDFATVLGNFAPQAGPVQLVVGVTDPNRRHPAVLAQTALTLAQFTERPPVLGIGAGALENLQPYGLPHDRRVDRVEEALQILRMLLGGPGPHDFRGKHFTLDQALMGLRAPAGREPRLWVGGSRDRMLALTGRYADGWLPAELMVPDEYTRRLRVVRQAAETAGRDPAAIVASGGVPIVVAETDEQARALLDSTAIRFLALHAGADAWAAHGAEHPFGTGYQGLKDLLPHMLTREDVQQAMSVIPDRVVADQVLVGSRQTVLDRIGELVEAGLQHPMLIPVSAMASPEAAAFTLESVAWLARELRAPVQIGEITV</sequence>
<protein>
    <submittedName>
        <fullName evidence="3">Phthiodiolone/phenolphthiodiolone dimycocerosates ketoreductase</fullName>
    </submittedName>
</protein>
<dbReference type="GO" id="GO:0016705">
    <property type="term" value="F:oxidoreductase activity, acting on paired donors, with incorporation or reduction of molecular oxygen"/>
    <property type="evidence" value="ECO:0007669"/>
    <property type="project" value="InterPro"/>
</dbReference>
<dbReference type="PANTHER" id="PTHR43244:SF1">
    <property type="entry name" value="5,10-METHYLENETETRAHYDROMETHANOPTERIN REDUCTASE"/>
    <property type="match status" value="1"/>
</dbReference>
<dbReference type="RefSeq" id="WP_170112239.1">
    <property type="nucleotide sequence ID" value="NZ_PJMW01000002.1"/>
</dbReference>
<dbReference type="EMBL" id="PJMW01000002">
    <property type="protein sequence ID" value="PKV81962.1"/>
    <property type="molecule type" value="Genomic_DNA"/>
</dbReference>
<accession>A0A2N3VK20</accession>
<name>A0A2N3VK20_9NOCA</name>
<evidence type="ECO:0000313" key="3">
    <source>
        <dbReference type="EMBL" id="PKV81962.1"/>
    </source>
</evidence>
<feature type="domain" description="Luciferase-like" evidence="2">
    <location>
        <begin position="21"/>
        <end position="340"/>
    </location>
</feature>
<dbReference type="Proteomes" id="UP000233766">
    <property type="component" value="Unassembled WGS sequence"/>
</dbReference>
<comment type="caution">
    <text evidence="3">The sequence shown here is derived from an EMBL/GenBank/DDBJ whole genome shotgun (WGS) entry which is preliminary data.</text>
</comment>
<dbReference type="SUPFAM" id="SSF51679">
    <property type="entry name" value="Bacterial luciferase-like"/>
    <property type="match status" value="1"/>
</dbReference>
<organism evidence="3 4">
    <name type="scientific">Nocardia fluminea</name>
    <dbReference type="NCBI Taxonomy" id="134984"/>
    <lineage>
        <taxon>Bacteria</taxon>
        <taxon>Bacillati</taxon>
        <taxon>Actinomycetota</taxon>
        <taxon>Actinomycetes</taxon>
        <taxon>Mycobacteriales</taxon>
        <taxon>Nocardiaceae</taxon>
        <taxon>Nocardia</taxon>
    </lineage>
</organism>
<proteinExistence type="predicted"/>
<keyword evidence="4" id="KW-1185">Reference proteome</keyword>
<evidence type="ECO:0000259" key="2">
    <source>
        <dbReference type="Pfam" id="PF00296"/>
    </source>
</evidence>
<dbReference type="Pfam" id="PF00296">
    <property type="entry name" value="Bac_luciferase"/>
    <property type="match status" value="1"/>
</dbReference>
<dbReference type="InterPro" id="IPR036661">
    <property type="entry name" value="Luciferase-like_sf"/>
</dbReference>
<keyword evidence="1" id="KW-0560">Oxidoreductase</keyword>
<evidence type="ECO:0000313" key="4">
    <source>
        <dbReference type="Proteomes" id="UP000233766"/>
    </source>
</evidence>
<dbReference type="PANTHER" id="PTHR43244">
    <property type="match status" value="1"/>
</dbReference>
<evidence type="ECO:0000256" key="1">
    <source>
        <dbReference type="ARBA" id="ARBA00023002"/>
    </source>
</evidence>
<dbReference type="InterPro" id="IPR011251">
    <property type="entry name" value="Luciferase-like_dom"/>
</dbReference>
<dbReference type="AlphaFoldDB" id="A0A2N3VK20"/>
<gene>
    <name evidence="3" type="ORF">ATK86_6442</name>
</gene>
<dbReference type="Gene3D" id="3.20.20.30">
    <property type="entry name" value="Luciferase-like domain"/>
    <property type="match status" value="1"/>
</dbReference>
<reference evidence="3 4" key="1">
    <citation type="submission" date="2017-12" db="EMBL/GenBank/DDBJ databases">
        <title>Sequencing the genomes of 1000 Actinobacteria strains.</title>
        <authorList>
            <person name="Klenk H.-P."/>
        </authorList>
    </citation>
    <scope>NUCLEOTIDE SEQUENCE [LARGE SCALE GENOMIC DNA]</scope>
    <source>
        <strain evidence="3 4">DSM 44489</strain>
    </source>
</reference>
<dbReference type="InterPro" id="IPR050564">
    <property type="entry name" value="F420-G6PD/mer"/>
</dbReference>